<protein>
    <submittedName>
        <fullName evidence="2">Transcriptional regulator</fullName>
    </submittedName>
</protein>
<dbReference type="EMBL" id="MDCE01000001">
    <property type="protein sequence ID" value="PPV09001.1"/>
    <property type="molecule type" value="Genomic_DNA"/>
</dbReference>
<dbReference type="AlphaFoldDB" id="A0A1C3NHI5"/>
<dbReference type="Proteomes" id="UP000092503">
    <property type="component" value="Unassembled WGS sequence"/>
</dbReference>
<evidence type="ECO:0000313" key="3">
    <source>
        <dbReference type="Proteomes" id="UP000092503"/>
    </source>
</evidence>
<evidence type="ECO:0000313" key="1">
    <source>
        <dbReference type="EMBL" id="PPV09001.1"/>
    </source>
</evidence>
<dbReference type="Proteomes" id="UP000239710">
    <property type="component" value="Unassembled WGS sequence"/>
</dbReference>
<evidence type="ECO:0000313" key="2">
    <source>
        <dbReference type="EMBL" id="SBV49870.1"/>
    </source>
</evidence>
<keyword evidence="4" id="KW-1185">Reference proteome</keyword>
<dbReference type="OrthoDB" id="1123107at2"/>
<reference evidence="2 3" key="1">
    <citation type="submission" date="2016-06" db="EMBL/GenBank/DDBJ databases">
        <authorList>
            <person name="Kjaerup R.B."/>
            <person name="Dalgaard T.S."/>
            <person name="Juul-Madsen H.R."/>
        </authorList>
    </citation>
    <scope>NUCLEOTIDE SEQUENCE [LARGE SCALE GENOMIC DNA]</scope>
    <source>
        <strain evidence="2">LMG947</strain>
    </source>
</reference>
<organism evidence="2 3">
    <name type="scientific">Xanthomonas bromi</name>
    <dbReference type="NCBI Taxonomy" id="56449"/>
    <lineage>
        <taxon>Bacteria</taxon>
        <taxon>Pseudomonadati</taxon>
        <taxon>Pseudomonadota</taxon>
        <taxon>Gammaproteobacteria</taxon>
        <taxon>Lysobacterales</taxon>
        <taxon>Lysobacteraceae</taxon>
        <taxon>Xanthomonas</taxon>
    </lineage>
</organism>
<proteinExistence type="predicted"/>
<gene>
    <name evidence="2" type="ORF">XBLMG947_0644</name>
    <name evidence="1" type="ORF">XbrCFBP1976_00990</name>
</gene>
<accession>A0A1C3NHI5</accession>
<evidence type="ECO:0000313" key="4">
    <source>
        <dbReference type="Proteomes" id="UP000239710"/>
    </source>
</evidence>
<sequence length="74" mass="7979">MLKPVALLTPRPSLSRDPVIPDWLLAGKLEPQLPRAGAVVRDALLAALDQAQARPLTLLLAPPGFRCSRSGMRN</sequence>
<dbReference type="RefSeq" id="WP_065466361.1">
    <property type="nucleotide sequence ID" value="NZ_FLTX01000008.1"/>
</dbReference>
<name>A0A1C3NHI5_9XANT</name>
<dbReference type="EMBL" id="FLTX01000008">
    <property type="protein sequence ID" value="SBV49870.1"/>
    <property type="molecule type" value="Genomic_DNA"/>
</dbReference>
<reference evidence="1 4" key="2">
    <citation type="submission" date="2016-08" db="EMBL/GenBank/DDBJ databases">
        <title>Evolution of the type three secretion system and type three effector repertoires in Xanthomonas.</title>
        <authorList>
            <person name="Merda D."/>
            <person name="Briand M."/>
            <person name="Bosis E."/>
            <person name="Rousseau C."/>
            <person name="Portier P."/>
            <person name="Jacques M.-A."/>
            <person name="Fischer-Le Saux M."/>
        </authorList>
    </citation>
    <scope>NUCLEOTIDE SEQUENCE [LARGE SCALE GENOMIC DNA]</scope>
    <source>
        <strain evidence="1 4">CFBP1976</strain>
    </source>
</reference>